<name>A0A1R4HDH7_9GAMM</name>
<reference evidence="2" key="1">
    <citation type="submission" date="2017-02" db="EMBL/GenBank/DDBJ databases">
        <authorList>
            <person name="Daims H."/>
        </authorList>
    </citation>
    <scope>NUCLEOTIDE SEQUENCE [LARGE SCALE GENOMIC DNA]</scope>
</reference>
<accession>A0A1R4HDH7</accession>
<dbReference type="EMBL" id="FUKI01000126">
    <property type="protein sequence ID" value="SJM94091.1"/>
    <property type="molecule type" value="Genomic_DNA"/>
</dbReference>
<protein>
    <submittedName>
        <fullName evidence="1">Uncharacterized protein</fullName>
    </submittedName>
</protein>
<dbReference type="AntiFam" id="ANF00010">
    <property type="entry name" value="tRNA translation"/>
</dbReference>
<sequence>MKAIKLDNVGLNKAPVAQLDRVIGYEPIGREFESLRARQLRVKNNSPVAQQVEQVTVNHLVGGSSPSGGAKQIKGLE</sequence>
<keyword evidence="2" id="KW-1185">Reference proteome</keyword>
<evidence type="ECO:0000313" key="1">
    <source>
        <dbReference type="EMBL" id="SJM94091.1"/>
    </source>
</evidence>
<dbReference type="AlphaFoldDB" id="A0A1R4HDH7"/>
<proteinExistence type="predicted"/>
<evidence type="ECO:0000313" key="2">
    <source>
        <dbReference type="Proteomes" id="UP000195667"/>
    </source>
</evidence>
<dbReference type="Proteomes" id="UP000195667">
    <property type="component" value="Unassembled WGS sequence"/>
</dbReference>
<organism evidence="1 2">
    <name type="scientific">Crenothrix polyspora</name>
    <dbReference type="NCBI Taxonomy" id="360316"/>
    <lineage>
        <taxon>Bacteria</taxon>
        <taxon>Pseudomonadati</taxon>
        <taxon>Pseudomonadota</taxon>
        <taxon>Gammaproteobacteria</taxon>
        <taxon>Methylococcales</taxon>
        <taxon>Crenotrichaceae</taxon>
        <taxon>Crenothrix</taxon>
    </lineage>
</organism>
<gene>
    <name evidence="1" type="ORF">CRENPOLYSF1_50117</name>
</gene>